<name>A0A137ZZ62_9ACTN</name>
<dbReference type="Proteomes" id="UP000070258">
    <property type="component" value="Unassembled WGS sequence"/>
</dbReference>
<dbReference type="AlphaFoldDB" id="A0A137ZZ62"/>
<comment type="caution">
    <text evidence="3">The sequence shown here is derived from an EMBL/GenBank/DDBJ whole genome shotgun (WGS) entry which is preliminary data.</text>
</comment>
<dbReference type="InterPro" id="IPR037523">
    <property type="entry name" value="VOC_core"/>
</dbReference>
<organism evidence="3 4">
    <name type="scientific">Tsukamurella pseudospumae</name>
    <dbReference type="NCBI Taxonomy" id="239498"/>
    <lineage>
        <taxon>Bacteria</taxon>
        <taxon>Bacillati</taxon>
        <taxon>Actinomycetota</taxon>
        <taxon>Actinomycetes</taxon>
        <taxon>Mycobacteriales</taxon>
        <taxon>Tsukamurellaceae</taxon>
        <taxon>Tsukamurella</taxon>
    </lineage>
</organism>
<evidence type="ECO:0000313" key="2">
    <source>
        <dbReference type="EMBL" id="KXO98016.1"/>
    </source>
</evidence>
<dbReference type="PROSITE" id="PS51819">
    <property type="entry name" value="VOC"/>
    <property type="match status" value="1"/>
</dbReference>
<reference evidence="4" key="3">
    <citation type="submission" date="2016-02" db="EMBL/GenBank/DDBJ databases">
        <authorList>
            <person name="Wen L."/>
            <person name="He K."/>
            <person name="Yang H."/>
        </authorList>
    </citation>
    <scope>NUCLEOTIDE SEQUENCE [LARGE SCALE GENOMIC DNA]</scope>
    <source>
        <strain evidence="4">JCM 15929</strain>
    </source>
</reference>
<dbReference type="OrthoDB" id="2611891at2"/>
<reference evidence="2 5" key="1">
    <citation type="submission" date="2016-02" db="EMBL/GenBank/DDBJ databases">
        <authorList>
            <person name="Teng J.L."/>
            <person name="Tang Y."/>
            <person name="Huang Y."/>
            <person name="Guo F."/>
            <person name="Wei W."/>
            <person name="Chen J.H."/>
            <person name="Wong S.Y."/>
            <person name="Lau S.K."/>
            <person name="Woo P.C."/>
        </authorList>
    </citation>
    <scope>NUCLEOTIDE SEQUENCE [LARGE SCALE GENOMIC DNA]</scope>
    <source>
        <strain evidence="2 5">JCM 13375</strain>
    </source>
</reference>
<feature type="domain" description="VOC" evidence="1">
    <location>
        <begin position="3"/>
        <end position="107"/>
    </location>
</feature>
<dbReference type="EMBL" id="LSRE01000014">
    <property type="protein sequence ID" value="KXO98016.1"/>
    <property type="molecule type" value="Genomic_DNA"/>
</dbReference>
<evidence type="ECO:0000313" key="5">
    <source>
        <dbReference type="Proteomes" id="UP000070409"/>
    </source>
</evidence>
<dbReference type="STRING" id="239498.AXK60_16855"/>
<reference evidence="3" key="2">
    <citation type="submission" date="2016-02" db="EMBL/GenBank/DDBJ databases">
        <authorList>
            <person name="Teng J.L."/>
            <person name="Yang Y."/>
            <person name="Huang Y."/>
            <person name="Guo F."/>
            <person name="Wei W."/>
            <person name="Chen J.H."/>
            <person name="Wong S.Y."/>
            <person name="Lau S.K."/>
            <person name="Woo P.C."/>
        </authorList>
    </citation>
    <scope>NUCLEOTIDE SEQUENCE</scope>
    <source>
        <strain evidence="3">JCM 15929</strain>
    </source>
</reference>
<dbReference type="RefSeq" id="WP_068574318.1">
    <property type="nucleotide sequence ID" value="NZ_LSRE01000014.1"/>
</dbReference>
<evidence type="ECO:0000259" key="1">
    <source>
        <dbReference type="PROSITE" id="PS51819"/>
    </source>
</evidence>
<gene>
    <name evidence="3" type="ORF">AXK60_16855</name>
    <name evidence="2" type="ORF">AXK61_20865</name>
</gene>
<evidence type="ECO:0000313" key="3">
    <source>
        <dbReference type="EMBL" id="KXP03488.1"/>
    </source>
</evidence>
<keyword evidence="3" id="KW-0560">Oxidoreductase</keyword>
<sequence>MINGAHVIHYSADAEADRAFLRDVLGVEGVDAGQGWLILPLPASEIAVHPTDGPPKQELYLMCDDVAAEVAALEAKGVETTPITDQGWGLLTSLTLPGGGVIGLYQPRHQRAHG</sequence>
<keyword evidence="3" id="KW-0223">Dioxygenase</keyword>
<dbReference type="InterPro" id="IPR029068">
    <property type="entry name" value="Glyas_Bleomycin-R_OHBP_Dase"/>
</dbReference>
<proteinExistence type="predicted"/>
<protein>
    <submittedName>
        <fullName evidence="3">Extradiol dioxygenase</fullName>
    </submittedName>
</protein>
<accession>A0A137ZZ62</accession>
<dbReference type="Gene3D" id="3.10.180.10">
    <property type="entry name" value="2,3-Dihydroxybiphenyl 1,2-Dioxygenase, domain 1"/>
    <property type="match status" value="1"/>
</dbReference>
<dbReference type="EMBL" id="LSRF01000058">
    <property type="protein sequence ID" value="KXP03488.1"/>
    <property type="molecule type" value="Genomic_DNA"/>
</dbReference>
<dbReference type="SUPFAM" id="SSF54593">
    <property type="entry name" value="Glyoxalase/Bleomycin resistance protein/Dihydroxybiphenyl dioxygenase"/>
    <property type="match status" value="1"/>
</dbReference>
<evidence type="ECO:0000313" key="4">
    <source>
        <dbReference type="Proteomes" id="UP000070258"/>
    </source>
</evidence>
<keyword evidence="5" id="KW-1185">Reference proteome</keyword>
<dbReference type="GO" id="GO:0051213">
    <property type="term" value="F:dioxygenase activity"/>
    <property type="evidence" value="ECO:0007669"/>
    <property type="project" value="UniProtKB-KW"/>
</dbReference>
<dbReference type="Proteomes" id="UP000070409">
    <property type="component" value="Unassembled WGS sequence"/>
</dbReference>